<evidence type="ECO:0000313" key="2">
    <source>
        <dbReference type="Proteomes" id="UP000747399"/>
    </source>
</evidence>
<dbReference type="EMBL" id="BNCO01000003">
    <property type="protein sequence ID" value="GIL46487.1"/>
    <property type="molecule type" value="Genomic_DNA"/>
</dbReference>
<keyword evidence="2" id="KW-1185">Reference proteome</keyword>
<protein>
    <submittedName>
        <fullName evidence="1">Uncharacterized protein</fullName>
    </submittedName>
</protein>
<accession>A0A8J4ETQ5</accession>
<dbReference type="Proteomes" id="UP000747399">
    <property type="component" value="Unassembled WGS sequence"/>
</dbReference>
<reference evidence="1" key="1">
    <citation type="journal article" date="2021" name="Proc. Natl. Acad. Sci. U.S.A.">
        <title>Three genomes in the algal genus Volvox reveal the fate of a haploid sex-determining region after a transition to homothallism.</title>
        <authorList>
            <person name="Yamamoto K."/>
            <person name="Hamaji T."/>
            <person name="Kawai-Toyooka H."/>
            <person name="Matsuzaki R."/>
            <person name="Takahashi F."/>
            <person name="Nishimura Y."/>
            <person name="Kawachi M."/>
            <person name="Noguchi H."/>
            <person name="Minakuchi Y."/>
            <person name="Umen J.G."/>
            <person name="Toyoda A."/>
            <person name="Nozaki H."/>
        </authorList>
    </citation>
    <scope>NUCLEOTIDE SEQUENCE</scope>
    <source>
        <strain evidence="1">NIES-3780</strain>
    </source>
</reference>
<name>A0A8J4ETQ5_9CHLO</name>
<dbReference type="AlphaFoldDB" id="A0A8J4ETQ5"/>
<sequence>MTILTFLDECPRISITLRRRCARLPAALSPRCSLRLIDVLLGAESSPFVVRPVLLERKKSITDARRDLELDLVRGSESPCGPASPLSTLVSTLCTDRNISSMLARRLRPWEGGCSDFVRSTGTDMASGNGTAPASPTSLSESICCAAAMPKVLRKDDRRERAPDADGPAMPCKVISRLGAADDCWLGPPDLKPRKSAIEPRRALRPVDAVLARSNVLGGRALRLAACRAVCSSVSRSISSAGSIAKDSEPLREERGNCARLRKGKSLAPERLNSSLPDELGSPSAEERWWGIRSPSLPPTDARKLGHNRAVYLGTYILCEYICNTY</sequence>
<organism evidence="1 2">
    <name type="scientific">Volvox africanus</name>
    <dbReference type="NCBI Taxonomy" id="51714"/>
    <lineage>
        <taxon>Eukaryota</taxon>
        <taxon>Viridiplantae</taxon>
        <taxon>Chlorophyta</taxon>
        <taxon>core chlorophytes</taxon>
        <taxon>Chlorophyceae</taxon>
        <taxon>CS clade</taxon>
        <taxon>Chlamydomonadales</taxon>
        <taxon>Volvocaceae</taxon>
        <taxon>Volvox</taxon>
    </lineage>
</organism>
<evidence type="ECO:0000313" key="1">
    <source>
        <dbReference type="EMBL" id="GIL46487.1"/>
    </source>
</evidence>
<comment type="caution">
    <text evidence="1">The sequence shown here is derived from an EMBL/GenBank/DDBJ whole genome shotgun (WGS) entry which is preliminary data.</text>
</comment>
<proteinExistence type="predicted"/>
<gene>
    <name evidence="1" type="ORF">Vafri_3466</name>
</gene>
<feature type="non-terminal residue" evidence="1">
    <location>
        <position position="326"/>
    </location>
</feature>